<dbReference type="OrthoDB" id="5554229at2759"/>
<evidence type="ECO:0000313" key="3">
    <source>
        <dbReference type="Proteomes" id="UP000325315"/>
    </source>
</evidence>
<evidence type="ECO:0000259" key="1">
    <source>
        <dbReference type="PROSITE" id="PS50013"/>
    </source>
</evidence>
<proteinExistence type="predicted"/>
<keyword evidence="3" id="KW-1185">Reference proteome</keyword>
<dbReference type="AlphaFoldDB" id="A0A5B6VQE4"/>
<dbReference type="EMBL" id="SMMG02000006">
    <property type="protein sequence ID" value="KAA3471436.1"/>
    <property type="molecule type" value="Genomic_DNA"/>
</dbReference>
<gene>
    <name evidence="2" type="ORF">EPI10_017057</name>
</gene>
<dbReference type="InterPro" id="IPR023780">
    <property type="entry name" value="Chromo_domain"/>
</dbReference>
<dbReference type="SUPFAM" id="SSF54160">
    <property type="entry name" value="Chromo domain-like"/>
    <property type="match status" value="1"/>
</dbReference>
<dbReference type="PANTHER" id="PTHR11439:SF511">
    <property type="match status" value="1"/>
</dbReference>
<sequence>MDFIMGLPSSKDKTVIMVVVDRLSKYSHFTALLDNFSSKAVATDFLNDIVIGTVAYKLDLPAIVKVHHVSLIHKCIGIPEQQVTPIHLVDSIATLILQPSAILDTRNVQRSGQTTVQYLIQWDGFPYEADTWEDKTHMLCIFPDWNLKGKVLSKPGRKYALELIAEAGLEGAKPVSTPMEQNRRLTIQEYDQCLHIEGGDELLEDVIAYKRLIGKLLYLTSTRQDIAYSEQYLSQLMQQPKKSHCEAALRIVKYVKKNPGQGFYCLQKAFYIWRLIVIQIGLHVI</sequence>
<dbReference type="InterPro" id="IPR016197">
    <property type="entry name" value="Chromo-like_dom_sf"/>
</dbReference>
<feature type="domain" description="Chromo" evidence="1">
    <location>
        <begin position="97"/>
        <end position="140"/>
    </location>
</feature>
<dbReference type="CDD" id="cd00024">
    <property type="entry name" value="CD_CSD"/>
    <property type="match status" value="1"/>
</dbReference>
<name>A0A5B6VQE4_9ROSI</name>
<reference evidence="3" key="1">
    <citation type="journal article" date="2019" name="Plant Biotechnol. J.">
        <title>Genome sequencing of the Australian wild diploid species Gossypium australe highlights disease resistance and delayed gland morphogenesis.</title>
        <authorList>
            <person name="Cai Y."/>
            <person name="Cai X."/>
            <person name="Wang Q."/>
            <person name="Wang P."/>
            <person name="Zhang Y."/>
            <person name="Cai C."/>
            <person name="Xu Y."/>
            <person name="Wang K."/>
            <person name="Zhou Z."/>
            <person name="Wang C."/>
            <person name="Geng S."/>
            <person name="Li B."/>
            <person name="Dong Q."/>
            <person name="Hou Y."/>
            <person name="Wang H."/>
            <person name="Ai P."/>
            <person name="Liu Z."/>
            <person name="Yi F."/>
            <person name="Sun M."/>
            <person name="An G."/>
            <person name="Cheng J."/>
            <person name="Zhang Y."/>
            <person name="Shi Q."/>
            <person name="Xie Y."/>
            <person name="Shi X."/>
            <person name="Chang Y."/>
            <person name="Huang F."/>
            <person name="Chen Y."/>
            <person name="Hong S."/>
            <person name="Mi L."/>
            <person name="Sun Q."/>
            <person name="Zhang L."/>
            <person name="Zhou B."/>
            <person name="Peng R."/>
            <person name="Zhang X."/>
            <person name="Liu F."/>
        </authorList>
    </citation>
    <scope>NUCLEOTIDE SEQUENCE [LARGE SCALE GENOMIC DNA]</scope>
    <source>
        <strain evidence="3">cv. PA1801</strain>
    </source>
</reference>
<dbReference type="PANTHER" id="PTHR11439">
    <property type="entry name" value="GAG-POL-RELATED RETROTRANSPOSON"/>
    <property type="match status" value="1"/>
</dbReference>
<evidence type="ECO:0000313" key="2">
    <source>
        <dbReference type="EMBL" id="KAA3471436.1"/>
    </source>
</evidence>
<comment type="caution">
    <text evidence="2">The sequence shown here is derived from an EMBL/GenBank/DDBJ whole genome shotgun (WGS) entry which is preliminary data.</text>
</comment>
<dbReference type="Gene3D" id="2.40.50.40">
    <property type="match status" value="1"/>
</dbReference>
<dbReference type="PROSITE" id="PS50013">
    <property type="entry name" value="CHROMO_2"/>
    <property type="match status" value="1"/>
</dbReference>
<dbReference type="InterPro" id="IPR000953">
    <property type="entry name" value="Chromo/chromo_shadow_dom"/>
</dbReference>
<dbReference type="Pfam" id="PF00385">
    <property type="entry name" value="Chromo"/>
    <property type="match status" value="1"/>
</dbReference>
<dbReference type="Proteomes" id="UP000325315">
    <property type="component" value="Unassembled WGS sequence"/>
</dbReference>
<organism evidence="2 3">
    <name type="scientific">Gossypium australe</name>
    <dbReference type="NCBI Taxonomy" id="47621"/>
    <lineage>
        <taxon>Eukaryota</taxon>
        <taxon>Viridiplantae</taxon>
        <taxon>Streptophyta</taxon>
        <taxon>Embryophyta</taxon>
        <taxon>Tracheophyta</taxon>
        <taxon>Spermatophyta</taxon>
        <taxon>Magnoliopsida</taxon>
        <taxon>eudicotyledons</taxon>
        <taxon>Gunneridae</taxon>
        <taxon>Pentapetalae</taxon>
        <taxon>rosids</taxon>
        <taxon>malvids</taxon>
        <taxon>Malvales</taxon>
        <taxon>Malvaceae</taxon>
        <taxon>Malvoideae</taxon>
        <taxon>Gossypium</taxon>
    </lineage>
</organism>
<protein>
    <recommendedName>
        <fullName evidence="1">Chromo domain-containing protein</fullName>
    </recommendedName>
</protein>
<accession>A0A5B6VQE4</accession>